<evidence type="ECO:0000256" key="2">
    <source>
        <dbReference type="ARBA" id="ARBA00022679"/>
    </source>
</evidence>
<dbReference type="Pfam" id="PF01555">
    <property type="entry name" value="N6_N4_Mtase"/>
    <property type="match status" value="1"/>
</dbReference>
<dbReference type="AlphaFoldDB" id="X1AAA2"/>
<protein>
    <recommendedName>
        <fullName evidence="3">DNA methylase N-4/N-6 domain-containing protein</fullName>
    </recommendedName>
</protein>
<dbReference type="GO" id="GO:0005737">
    <property type="term" value="C:cytoplasm"/>
    <property type="evidence" value="ECO:0007669"/>
    <property type="project" value="TreeGrafter"/>
</dbReference>
<dbReference type="GO" id="GO:0003677">
    <property type="term" value="F:DNA binding"/>
    <property type="evidence" value="ECO:0007669"/>
    <property type="project" value="InterPro"/>
</dbReference>
<reference evidence="4" key="1">
    <citation type="journal article" date="2014" name="Front. Microbiol.">
        <title>High frequency of phylogenetically diverse reductive dehalogenase-homologous genes in deep subseafloor sedimentary metagenomes.</title>
        <authorList>
            <person name="Kawai M."/>
            <person name="Futagami T."/>
            <person name="Toyoda A."/>
            <person name="Takaki Y."/>
            <person name="Nishi S."/>
            <person name="Hori S."/>
            <person name="Arai W."/>
            <person name="Tsubouchi T."/>
            <person name="Morono Y."/>
            <person name="Uchiyama I."/>
            <person name="Ito T."/>
            <person name="Fujiyama A."/>
            <person name="Inagaki F."/>
            <person name="Takami H."/>
        </authorList>
    </citation>
    <scope>NUCLEOTIDE SEQUENCE</scope>
    <source>
        <strain evidence="4">Expedition CK06-06</strain>
    </source>
</reference>
<sequence>MNNQKINLKTEKELQEIILREKEKGTPDIEIGQKYGVTFRYIERLITQSQGLNISSLNVSKKIKTLYPRDFKEEQSTVWSFKQRGNWVTHSGEYRGNWSPFIPRNVILKYSNPGELVLDYFCGAGTTAVECKLLNRKCIALDINEKAIELAKENINFNIESRQLTFEKNHTQTYEPELLVSDARDLSSLKDNSVDLICAHPPYANIIHYTDSKEA</sequence>
<dbReference type="CDD" id="cd02440">
    <property type="entry name" value="AdoMet_MTases"/>
    <property type="match status" value="1"/>
</dbReference>
<feature type="domain" description="DNA methylase N-4/N-6" evidence="3">
    <location>
        <begin position="61"/>
        <end position="153"/>
    </location>
</feature>
<keyword evidence="1" id="KW-0489">Methyltransferase</keyword>
<evidence type="ECO:0000256" key="1">
    <source>
        <dbReference type="ARBA" id="ARBA00022603"/>
    </source>
</evidence>
<proteinExistence type="predicted"/>
<comment type="caution">
    <text evidence="4">The sequence shown here is derived from an EMBL/GenBank/DDBJ whole genome shotgun (WGS) entry which is preliminary data.</text>
</comment>
<dbReference type="GO" id="GO:0032259">
    <property type="term" value="P:methylation"/>
    <property type="evidence" value="ECO:0007669"/>
    <property type="project" value="UniProtKB-KW"/>
</dbReference>
<dbReference type="EMBL" id="BART01017518">
    <property type="protein sequence ID" value="GAG78679.1"/>
    <property type="molecule type" value="Genomic_DNA"/>
</dbReference>
<dbReference type="InterPro" id="IPR002941">
    <property type="entry name" value="DNA_methylase_N4/N6"/>
</dbReference>
<evidence type="ECO:0000259" key="3">
    <source>
        <dbReference type="Pfam" id="PF01555"/>
    </source>
</evidence>
<dbReference type="SUPFAM" id="SSF53335">
    <property type="entry name" value="S-adenosyl-L-methionine-dependent methyltransferases"/>
    <property type="match status" value="1"/>
</dbReference>
<dbReference type="PANTHER" id="PTHR13370:SF3">
    <property type="entry name" value="TRNA (GUANINE(10)-N2)-METHYLTRANSFERASE HOMOLOG"/>
    <property type="match status" value="1"/>
</dbReference>
<dbReference type="PRINTS" id="PR00508">
    <property type="entry name" value="S21N4MTFRASE"/>
</dbReference>
<organism evidence="4">
    <name type="scientific">marine sediment metagenome</name>
    <dbReference type="NCBI Taxonomy" id="412755"/>
    <lineage>
        <taxon>unclassified sequences</taxon>
        <taxon>metagenomes</taxon>
        <taxon>ecological metagenomes</taxon>
    </lineage>
</organism>
<evidence type="ECO:0000313" key="4">
    <source>
        <dbReference type="EMBL" id="GAG78679.1"/>
    </source>
</evidence>
<dbReference type="InterPro" id="IPR029063">
    <property type="entry name" value="SAM-dependent_MTases_sf"/>
</dbReference>
<feature type="non-terminal residue" evidence="4">
    <location>
        <position position="215"/>
    </location>
</feature>
<name>X1AAA2_9ZZZZ</name>
<dbReference type="PANTHER" id="PTHR13370">
    <property type="entry name" value="RNA METHYLASE-RELATED"/>
    <property type="match status" value="1"/>
</dbReference>
<dbReference type="InterPro" id="IPR001091">
    <property type="entry name" value="RM_Methyltransferase"/>
</dbReference>
<gene>
    <name evidence="4" type="ORF">S01H4_33317</name>
</gene>
<dbReference type="GO" id="GO:0008170">
    <property type="term" value="F:N-methyltransferase activity"/>
    <property type="evidence" value="ECO:0007669"/>
    <property type="project" value="InterPro"/>
</dbReference>
<dbReference type="Gene3D" id="3.40.50.150">
    <property type="entry name" value="Vaccinia Virus protein VP39"/>
    <property type="match status" value="1"/>
</dbReference>
<accession>X1AAA2</accession>
<keyword evidence="2" id="KW-0808">Transferase</keyword>